<protein>
    <submittedName>
        <fullName evidence="1">Uncharacterized protein</fullName>
    </submittedName>
</protein>
<dbReference type="EMBL" id="UINC01176345">
    <property type="protein sequence ID" value="SVD83424.1"/>
    <property type="molecule type" value="Genomic_DNA"/>
</dbReference>
<organism evidence="1">
    <name type="scientific">marine metagenome</name>
    <dbReference type="NCBI Taxonomy" id="408172"/>
    <lineage>
        <taxon>unclassified sequences</taxon>
        <taxon>metagenomes</taxon>
        <taxon>ecological metagenomes</taxon>
    </lineage>
</organism>
<accession>A0A382YJP2</accession>
<gene>
    <name evidence="1" type="ORF">METZ01_LOCUS436278</name>
</gene>
<sequence length="45" mass="5231">MHYFVERANIAASYLNHKIILWQKIIKQAERVNTTNCPTGAEDIE</sequence>
<dbReference type="AlphaFoldDB" id="A0A382YJP2"/>
<feature type="non-terminal residue" evidence="1">
    <location>
        <position position="45"/>
    </location>
</feature>
<proteinExistence type="predicted"/>
<reference evidence="1" key="1">
    <citation type="submission" date="2018-05" db="EMBL/GenBank/DDBJ databases">
        <authorList>
            <person name="Lanie J.A."/>
            <person name="Ng W.-L."/>
            <person name="Kazmierczak K.M."/>
            <person name="Andrzejewski T.M."/>
            <person name="Davidsen T.M."/>
            <person name="Wayne K.J."/>
            <person name="Tettelin H."/>
            <person name="Glass J.I."/>
            <person name="Rusch D."/>
            <person name="Podicherti R."/>
            <person name="Tsui H.-C.T."/>
            <person name="Winkler M.E."/>
        </authorList>
    </citation>
    <scope>NUCLEOTIDE SEQUENCE</scope>
</reference>
<name>A0A382YJP2_9ZZZZ</name>
<evidence type="ECO:0000313" key="1">
    <source>
        <dbReference type="EMBL" id="SVD83424.1"/>
    </source>
</evidence>